<protein>
    <submittedName>
        <fullName evidence="2">Uncharacterized protein</fullName>
    </submittedName>
</protein>
<proteinExistence type="predicted"/>
<evidence type="ECO:0000313" key="2">
    <source>
        <dbReference type="EMBL" id="TVT32019.1"/>
    </source>
</evidence>
<dbReference type="RefSeq" id="WP_144591830.1">
    <property type="nucleotide sequence ID" value="NZ_VJWX01000378.1"/>
</dbReference>
<evidence type="ECO:0000313" key="3">
    <source>
        <dbReference type="Proteomes" id="UP000320011"/>
    </source>
</evidence>
<keyword evidence="3" id="KW-1185">Reference proteome</keyword>
<dbReference type="AlphaFoldDB" id="A0A558B678"/>
<dbReference type="EMBL" id="VJWX01000378">
    <property type="protein sequence ID" value="TVT32019.1"/>
    <property type="molecule type" value="Genomic_DNA"/>
</dbReference>
<accession>A0A558B678</accession>
<dbReference type="OrthoDB" id="3609074at2"/>
<name>A0A558B678_9PSEU</name>
<sequence>MRVVHDRRRSRQAPDALTVEDLLAAQDLALELVESEYLTESVRESRKFLPPSRLHVDGSAASREPESRLAKIAKLAGLSTAASLLVGAVVASALLTRGRPADSGRATSAPPPITGAAALGGFVTGADTRPTANAPLDGYGNTVLAPQIPVAATRQTRPGGQAAEGPAEKLAVVAEFYQRMGSPQPEDALSMLVPSLAGNEPGRLIRAWASMKEIHVEQTSVQRDGSVRAVVTVVQRNGTKLRVTQVLTLASNAPNVISQAQLLSAEQL</sequence>
<reference evidence="2 3" key="1">
    <citation type="submission" date="2019-07" db="EMBL/GenBank/DDBJ databases">
        <authorList>
            <person name="Duangmal K."/>
            <person name="Teo W.F.A."/>
        </authorList>
    </citation>
    <scope>NUCLEOTIDE SEQUENCE [LARGE SCALE GENOMIC DNA]</scope>
    <source>
        <strain evidence="2 3">TBRC 6029</strain>
    </source>
</reference>
<dbReference type="Proteomes" id="UP000320011">
    <property type="component" value="Unassembled WGS sequence"/>
</dbReference>
<gene>
    <name evidence="2" type="ORF">FNH05_27920</name>
</gene>
<keyword evidence="1" id="KW-1133">Transmembrane helix</keyword>
<keyword evidence="1" id="KW-0472">Membrane</keyword>
<evidence type="ECO:0000256" key="1">
    <source>
        <dbReference type="SAM" id="Phobius"/>
    </source>
</evidence>
<reference evidence="2 3" key="2">
    <citation type="submission" date="2019-08" db="EMBL/GenBank/DDBJ databases">
        <title>Amycolatopsis acidicola sp. nov., isolated from peat swamp forest soil.</title>
        <authorList>
            <person name="Srisuk N."/>
        </authorList>
    </citation>
    <scope>NUCLEOTIDE SEQUENCE [LARGE SCALE GENOMIC DNA]</scope>
    <source>
        <strain evidence="2 3">TBRC 6029</strain>
    </source>
</reference>
<comment type="caution">
    <text evidence="2">The sequence shown here is derived from an EMBL/GenBank/DDBJ whole genome shotgun (WGS) entry which is preliminary data.</text>
</comment>
<organism evidence="2 3">
    <name type="scientific">Amycolatopsis rhizosphaerae</name>
    <dbReference type="NCBI Taxonomy" id="2053003"/>
    <lineage>
        <taxon>Bacteria</taxon>
        <taxon>Bacillati</taxon>
        <taxon>Actinomycetota</taxon>
        <taxon>Actinomycetes</taxon>
        <taxon>Pseudonocardiales</taxon>
        <taxon>Pseudonocardiaceae</taxon>
        <taxon>Amycolatopsis</taxon>
    </lineage>
</organism>
<feature type="transmembrane region" description="Helical" evidence="1">
    <location>
        <begin position="72"/>
        <end position="95"/>
    </location>
</feature>
<keyword evidence="1" id="KW-0812">Transmembrane</keyword>